<feature type="chain" id="PRO_5015529866" description="Secreted protein" evidence="2">
    <location>
        <begin position="19"/>
        <end position="95"/>
    </location>
</feature>
<evidence type="ECO:0000256" key="2">
    <source>
        <dbReference type="SAM" id="SignalP"/>
    </source>
</evidence>
<sequence length="95" mass="10538">MMVLLLVVLRMAFRYCLHMFGRSDSSKPPRFKLDAFPLSRAPRTATDVDREELSSTSLHFTHRSAPVVPIERPARESNSGGPSTPRALAQPLSSS</sequence>
<keyword evidence="4" id="KW-1185">Reference proteome</keyword>
<dbReference type="EMBL" id="KZ679127">
    <property type="protein sequence ID" value="PTB80164.1"/>
    <property type="molecule type" value="Genomic_DNA"/>
</dbReference>
<name>A0A2T4CF41_TRILO</name>
<feature type="signal peptide" evidence="2">
    <location>
        <begin position="1"/>
        <end position="18"/>
    </location>
</feature>
<gene>
    <name evidence="3" type="ORF">M440DRAFT_1114445</name>
</gene>
<evidence type="ECO:0000313" key="3">
    <source>
        <dbReference type="EMBL" id="PTB80164.1"/>
    </source>
</evidence>
<evidence type="ECO:0008006" key="5">
    <source>
        <dbReference type="Google" id="ProtNLM"/>
    </source>
</evidence>
<organism evidence="3 4">
    <name type="scientific">Trichoderma longibrachiatum ATCC 18648</name>
    <dbReference type="NCBI Taxonomy" id="983965"/>
    <lineage>
        <taxon>Eukaryota</taxon>
        <taxon>Fungi</taxon>
        <taxon>Dikarya</taxon>
        <taxon>Ascomycota</taxon>
        <taxon>Pezizomycotina</taxon>
        <taxon>Sordariomycetes</taxon>
        <taxon>Hypocreomycetidae</taxon>
        <taxon>Hypocreales</taxon>
        <taxon>Hypocreaceae</taxon>
        <taxon>Trichoderma</taxon>
    </lineage>
</organism>
<protein>
    <recommendedName>
        <fullName evidence="5">Secreted protein</fullName>
    </recommendedName>
</protein>
<proteinExistence type="predicted"/>
<dbReference type="Proteomes" id="UP000240760">
    <property type="component" value="Unassembled WGS sequence"/>
</dbReference>
<accession>A0A2T4CF41</accession>
<feature type="region of interest" description="Disordered" evidence="1">
    <location>
        <begin position="44"/>
        <end position="95"/>
    </location>
</feature>
<evidence type="ECO:0000256" key="1">
    <source>
        <dbReference type="SAM" id="MobiDB-lite"/>
    </source>
</evidence>
<keyword evidence="2" id="KW-0732">Signal</keyword>
<dbReference type="AlphaFoldDB" id="A0A2T4CF41"/>
<reference evidence="3 4" key="1">
    <citation type="submission" date="2016-07" db="EMBL/GenBank/DDBJ databases">
        <title>Multiple horizontal gene transfer events from other fungi enriched the ability of initially mycotrophic Trichoderma (Ascomycota) to feed on dead plant biomass.</title>
        <authorList>
            <consortium name="DOE Joint Genome Institute"/>
            <person name="Aerts A."/>
            <person name="Atanasova L."/>
            <person name="Chenthamara K."/>
            <person name="Zhang J."/>
            <person name="Grujic M."/>
            <person name="Henrissat B."/>
            <person name="Kuo A."/>
            <person name="Salamov A."/>
            <person name="Lipzen A."/>
            <person name="Labutti K."/>
            <person name="Barry K."/>
            <person name="Miao Y."/>
            <person name="Rahimi M.J."/>
            <person name="Shen Q."/>
            <person name="Grigoriev I.V."/>
            <person name="Kubicek C.P."/>
            <person name="Druzhinina I.S."/>
        </authorList>
    </citation>
    <scope>NUCLEOTIDE SEQUENCE [LARGE SCALE GENOMIC DNA]</scope>
    <source>
        <strain evidence="3 4">ATCC 18648</strain>
    </source>
</reference>
<evidence type="ECO:0000313" key="4">
    <source>
        <dbReference type="Proteomes" id="UP000240760"/>
    </source>
</evidence>